<gene>
    <name evidence="1" type="ORF">Plil01_000859600</name>
</gene>
<organism evidence="1 2">
    <name type="scientific">Phytophthora lilii</name>
    <dbReference type="NCBI Taxonomy" id="2077276"/>
    <lineage>
        <taxon>Eukaryota</taxon>
        <taxon>Sar</taxon>
        <taxon>Stramenopiles</taxon>
        <taxon>Oomycota</taxon>
        <taxon>Peronosporomycetes</taxon>
        <taxon>Peronosporales</taxon>
        <taxon>Peronosporaceae</taxon>
        <taxon>Phytophthora</taxon>
    </lineage>
</organism>
<proteinExistence type="predicted"/>
<dbReference type="EMBL" id="BSXW01000416">
    <property type="protein sequence ID" value="GMF21725.1"/>
    <property type="molecule type" value="Genomic_DNA"/>
</dbReference>
<sequence>MVSNQGLLNTYLGVEVEQNETSVKIHQNKYCDGIIERFNFGEAYASRIPMETKMRLTVNETNTAQRKQTLGHGKVFPYRKLMDG</sequence>
<evidence type="ECO:0000313" key="1">
    <source>
        <dbReference type="EMBL" id="GMF21725.1"/>
    </source>
</evidence>
<reference evidence="1" key="1">
    <citation type="submission" date="2023-04" db="EMBL/GenBank/DDBJ databases">
        <title>Phytophthora lilii NBRC 32176.</title>
        <authorList>
            <person name="Ichikawa N."/>
            <person name="Sato H."/>
            <person name="Tonouchi N."/>
        </authorList>
    </citation>
    <scope>NUCLEOTIDE SEQUENCE</scope>
    <source>
        <strain evidence="1">NBRC 32176</strain>
    </source>
</reference>
<comment type="caution">
    <text evidence="1">The sequence shown here is derived from an EMBL/GenBank/DDBJ whole genome shotgun (WGS) entry which is preliminary data.</text>
</comment>
<dbReference type="Proteomes" id="UP001165083">
    <property type="component" value="Unassembled WGS sequence"/>
</dbReference>
<keyword evidence="2" id="KW-1185">Reference proteome</keyword>
<evidence type="ECO:0000313" key="2">
    <source>
        <dbReference type="Proteomes" id="UP001165083"/>
    </source>
</evidence>
<accession>A0A9W6TX67</accession>
<protein>
    <submittedName>
        <fullName evidence="1">Unnamed protein product</fullName>
    </submittedName>
</protein>
<dbReference type="OrthoDB" id="117958at2759"/>
<dbReference type="AlphaFoldDB" id="A0A9W6TX67"/>
<name>A0A9W6TX67_9STRA</name>